<evidence type="ECO:0000313" key="11">
    <source>
        <dbReference type="EMBL" id="VDP20795.1"/>
    </source>
</evidence>
<dbReference type="PANTHER" id="PTHR13580">
    <property type="entry name" value="TGF-BETA INDUCED APOPTOSIS PROTEIN"/>
    <property type="match status" value="1"/>
</dbReference>
<name>A0A183IZJ4_9BILA</name>
<evidence type="ECO:0000313" key="12">
    <source>
        <dbReference type="Proteomes" id="UP000270296"/>
    </source>
</evidence>
<dbReference type="WBParaSite" id="SBAD_0000936801-mRNA-1">
    <property type="protein sequence ID" value="SBAD_0000936801-mRNA-1"/>
    <property type="gene ID" value="SBAD_0000936801"/>
</dbReference>
<dbReference type="GO" id="GO:0006915">
    <property type="term" value="P:apoptotic process"/>
    <property type="evidence" value="ECO:0007669"/>
    <property type="project" value="UniProtKB-KW"/>
</dbReference>
<dbReference type="InterPro" id="IPR023260">
    <property type="entry name" value="Cys/Ser-rich_nuc_prot"/>
</dbReference>
<gene>
    <name evidence="11" type="ORF">SBAD_LOCUS9042</name>
</gene>
<keyword evidence="4" id="KW-0805">Transcription regulation</keyword>
<keyword evidence="12" id="KW-1185">Reference proteome</keyword>
<evidence type="ECO:0000256" key="5">
    <source>
        <dbReference type="ARBA" id="ARBA00023125"/>
    </source>
</evidence>
<evidence type="ECO:0000256" key="2">
    <source>
        <dbReference type="ARBA" id="ARBA00008548"/>
    </source>
</evidence>
<keyword evidence="5" id="KW-0238">DNA-binding</keyword>
<feature type="region of interest" description="Disordered" evidence="9">
    <location>
        <begin position="1"/>
        <end position="21"/>
    </location>
</feature>
<dbReference type="OrthoDB" id="5946974at2759"/>
<evidence type="ECO:0000256" key="9">
    <source>
        <dbReference type="SAM" id="MobiDB-lite"/>
    </source>
</evidence>
<dbReference type="InterPro" id="IPR031972">
    <property type="entry name" value="CSRNP_N"/>
</dbReference>
<dbReference type="GO" id="GO:0000981">
    <property type="term" value="F:DNA-binding transcription factor activity, RNA polymerase II-specific"/>
    <property type="evidence" value="ECO:0007669"/>
    <property type="project" value="TreeGrafter"/>
</dbReference>
<reference evidence="13" key="1">
    <citation type="submission" date="2016-06" db="UniProtKB">
        <authorList>
            <consortium name="WormBaseParasite"/>
        </authorList>
    </citation>
    <scope>IDENTIFICATION</scope>
</reference>
<evidence type="ECO:0000256" key="7">
    <source>
        <dbReference type="ARBA" id="ARBA00023163"/>
    </source>
</evidence>
<accession>A0A183IZJ4</accession>
<keyword evidence="6" id="KW-0010">Activator</keyword>
<evidence type="ECO:0000256" key="3">
    <source>
        <dbReference type="ARBA" id="ARBA00022703"/>
    </source>
</evidence>
<comment type="subcellular location">
    <subcellularLocation>
        <location evidence="1">Nucleus</location>
    </subcellularLocation>
</comment>
<evidence type="ECO:0000259" key="10">
    <source>
        <dbReference type="Pfam" id="PF16019"/>
    </source>
</evidence>
<keyword evidence="8" id="KW-0539">Nucleus</keyword>
<protein>
    <submittedName>
        <fullName evidence="13">CSRNP_N domain-containing protein</fullName>
    </submittedName>
</protein>
<dbReference type="Pfam" id="PF16019">
    <property type="entry name" value="CSRNP_N"/>
    <property type="match status" value="2"/>
</dbReference>
<dbReference type="PRINTS" id="PR02031">
    <property type="entry name" value="CYSSERRICHNP"/>
</dbReference>
<evidence type="ECO:0000313" key="13">
    <source>
        <dbReference type="WBParaSite" id="SBAD_0000936801-mRNA-1"/>
    </source>
</evidence>
<keyword evidence="7" id="KW-0804">Transcription</keyword>
<dbReference type="EMBL" id="UZAM01012239">
    <property type="protein sequence ID" value="VDP20795.1"/>
    <property type="molecule type" value="Genomic_DNA"/>
</dbReference>
<feature type="domain" description="Cysteine/serine-rich nuclear protein N-terminal" evidence="10">
    <location>
        <begin position="91"/>
        <end position="189"/>
    </location>
</feature>
<feature type="compositionally biased region" description="Polar residues" evidence="9">
    <location>
        <begin position="1"/>
        <end position="12"/>
    </location>
</feature>
<reference evidence="11 12" key="2">
    <citation type="submission" date="2018-11" db="EMBL/GenBank/DDBJ databases">
        <authorList>
            <consortium name="Pathogen Informatics"/>
        </authorList>
    </citation>
    <scope>NUCLEOTIDE SEQUENCE [LARGE SCALE GENOMIC DNA]</scope>
</reference>
<sequence>MTPNSSVAQNPNEKGPRNVNISADVEKHVTFGVTKVFYFKRCQGTASVPDDGGISLGMEPEPFLLRTFPISGGKPCSSEIATAAVTKTTAAEPPHIKELPPKQRRKLLTACDVRIRMDEAKENRAIMMSRKKCGCRCFRHCNPRKCRCALEEISCYVNHGKYPCACSKQNCSNPFGRRAFDEDAVSAHYKSVFC</sequence>
<proteinExistence type="inferred from homology"/>
<comment type="similarity">
    <text evidence="2">Belongs to the AXUD1 family.</text>
</comment>
<dbReference type="AlphaFoldDB" id="A0A183IZJ4"/>
<evidence type="ECO:0000256" key="1">
    <source>
        <dbReference type="ARBA" id="ARBA00004123"/>
    </source>
</evidence>
<dbReference type="PANTHER" id="PTHR13580:SF9">
    <property type="entry name" value="AXIN1 UP-REGULATED 1, ISOFORM A"/>
    <property type="match status" value="1"/>
</dbReference>
<dbReference type="GO" id="GO:0043565">
    <property type="term" value="F:sequence-specific DNA binding"/>
    <property type="evidence" value="ECO:0007669"/>
    <property type="project" value="TreeGrafter"/>
</dbReference>
<dbReference type="GO" id="GO:0005634">
    <property type="term" value="C:nucleus"/>
    <property type="evidence" value="ECO:0007669"/>
    <property type="project" value="UniProtKB-SubCell"/>
</dbReference>
<evidence type="ECO:0000256" key="6">
    <source>
        <dbReference type="ARBA" id="ARBA00023159"/>
    </source>
</evidence>
<organism evidence="13">
    <name type="scientific">Soboliphyme baturini</name>
    <dbReference type="NCBI Taxonomy" id="241478"/>
    <lineage>
        <taxon>Eukaryota</taxon>
        <taxon>Metazoa</taxon>
        <taxon>Ecdysozoa</taxon>
        <taxon>Nematoda</taxon>
        <taxon>Enoplea</taxon>
        <taxon>Dorylaimia</taxon>
        <taxon>Dioctophymatida</taxon>
        <taxon>Dioctophymatoidea</taxon>
        <taxon>Soboliphymatidae</taxon>
        <taxon>Soboliphyme</taxon>
    </lineage>
</organism>
<keyword evidence="3" id="KW-0053">Apoptosis</keyword>
<dbReference type="Proteomes" id="UP000270296">
    <property type="component" value="Unassembled WGS sequence"/>
</dbReference>
<feature type="domain" description="Cysteine/serine-rich nuclear protein N-terminal" evidence="10">
    <location>
        <begin position="26"/>
        <end position="71"/>
    </location>
</feature>
<evidence type="ECO:0000256" key="4">
    <source>
        <dbReference type="ARBA" id="ARBA00023015"/>
    </source>
</evidence>
<evidence type="ECO:0000256" key="8">
    <source>
        <dbReference type="ARBA" id="ARBA00023242"/>
    </source>
</evidence>